<dbReference type="GO" id="GO:0006629">
    <property type="term" value="P:lipid metabolic process"/>
    <property type="evidence" value="ECO:0007669"/>
    <property type="project" value="InterPro"/>
</dbReference>
<dbReference type="PANTHER" id="PTHR46211">
    <property type="entry name" value="GLYCEROPHOSPHORYL DIESTER PHOSPHODIESTERASE"/>
    <property type="match status" value="1"/>
</dbReference>
<feature type="domain" description="GP-PDE" evidence="1">
    <location>
        <begin position="10"/>
        <end position="248"/>
    </location>
</feature>
<dbReference type="Pfam" id="PF03009">
    <property type="entry name" value="GDPD"/>
    <property type="match status" value="1"/>
</dbReference>
<gene>
    <name evidence="2" type="ORF">H7B67_18395</name>
</gene>
<proteinExistence type="predicted"/>
<dbReference type="InterPro" id="IPR017946">
    <property type="entry name" value="PLC-like_Pdiesterase_TIM-brl"/>
</dbReference>
<dbReference type="Proteomes" id="UP000535838">
    <property type="component" value="Unassembled WGS sequence"/>
</dbReference>
<organism evidence="2 3">
    <name type="scientific">Cohnella thailandensis</name>
    <dbReference type="NCBI Taxonomy" id="557557"/>
    <lineage>
        <taxon>Bacteria</taxon>
        <taxon>Bacillati</taxon>
        <taxon>Bacillota</taxon>
        <taxon>Bacilli</taxon>
        <taxon>Bacillales</taxon>
        <taxon>Paenibacillaceae</taxon>
        <taxon>Cohnella</taxon>
    </lineage>
</organism>
<protein>
    <submittedName>
        <fullName evidence="2">Glycerophosphodiester phosphodiesterase</fullName>
    </submittedName>
</protein>
<reference evidence="2 3" key="1">
    <citation type="submission" date="2020-08" db="EMBL/GenBank/DDBJ databases">
        <title>Cohnella phylogeny.</title>
        <authorList>
            <person name="Dunlap C."/>
        </authorList>
    </citation>
    <scope>NUCLEOTIDE SEQUENCE [LARGE SCALE GENOMIC DNA]</scope>
    <source>
        <strain evidence="2 3">DSM 25241</strain>
    </source>
</reference>
<dbReference type="EMBL" id="JACJVQ010000017">
    <property type="protein sequence ID" value="MBB6636095.1"/>
    <property type="molecule type" value="Genomic_DNA"/>
</dbReference>
<name>A0A841T0L9_9BACL</name>
<evidence type="ECO:0000259" key="1">
    <source>
        <dbReference type="PROSITE" id="PS51704"/>
    </source>
</evidence>
<dbReference type="RefSeq" id="WP_185121331.1">
    <property type="nucleotide sequence ID" value="NZ_JACJVQ010000017.1"/>
</dbReference>
<dbReference type="PROSITE" id="PS51704">
    <property type="entry name" value="GP_PDE"/>
    <property type="match status" value="1"/>
</dbReference>
<evidence type="ECO:0000313" key="3">
    <source>
        <dbReference type="Proteomes" id="UP000535838"/>
    </source>
</evidence>
<dbReference type="AlphaFoldDB" id="A0A841T0L9"/>
<dbReference type="GO" id="GO:0008081">
    <property type="term" value="F:phosphoric diester hydrolase activity"/>
    <property type="evidence" value="ECO:0007669"/>
    <property type="project" value="InterPro"/>
</dbReference>
<dbReference type="PANTHER" id="PTHR46211:SF14">
    <property type="entry name" value="GLYCEROPHOSPHODIESTER PHOSPHODIESTERASE"/>
    <property type="match status" value="1"/>
</dbReference>
<comment type="caution">
    <text evidence="2">The sequence shown here is derived from an EMBL/GenBank/DDBJ whole genome shotgun (WGS) entry which is preliminary data.</text>
</comment>
<dbReference type="InterPro" id="IPR030395">
    <property type="entry name" value="GP_PDE_dom"/>
</dbReference>
<dbReference type="SUPFAM" id="SSF51695">
    <property type="entry name" value="PLC-like phosphodiesterases"/>
    <property type="match status" value="1"/>
</dbReference>
<evidence type="ECO:0000313" key="2">
    <source>
        <dbReference type="EMBL" id="MBB6636095.1"/>
    </source>
</evidence>
<accession>A0A841T0L9</accession>
<dbReference type="Gene3D" id="3.20.20.190">
    <property type="entry name" value="Phosphatidylinositol (PI) phosphodiesterase"/>
    <property type="match status" value="1"/>
</dbReference>
<sequence>MESSERARLHPCVAHRGWSGNAPENTLAAFRIAVSEASVHTIEMDVHLSKDGIPVVIHDAKLKRTTNGKGLVRDYTAAELGRLDAGGWFHPSFAGEPVPTLEQVLTLAGGKCKLNIELKEGNNDEQLLAGKVAEVVRRFRLEPDTTITSFEQSLLVASKKAAPELRVGWITKKKLSRKMIDQLRRIGATFLSIEQSALKEESLKEAVEAGIEVMAWTVNEPWELSRLVEWKQPLQICTNYPDRWAIAVQEGRQST</sequence>
<keyword evidence="3" id="KW-1185">Reference proteome</keyword>